<evidence type="ECO:0000259" key="3">
    <source>
        <dbReference type="Pfam" id="PF02771"/>
    </source>
</evidence>
<dbReference type="PIRSF" id="PIRSF016578">
    <property type="entry name" value="HsaA"/>
    <property type="match status" value="1"/>
</dbReference>
<dbReference type="InterPro" id="IPR013786">
    <property type="entry name" value="AcylCoA_DH/ox_N"/>
</dbReference>
<evidence type="ECO:0000259" key="4">
    <source>
        <dbReference type="Pfam" id="PF08028"/>
    </source>
</evidence>
<reference evidence="5 6" key="1">
    <citation type="journal article" date="2019" name="Int. J. Syst. Evol. Microbiol.">
        <title>The Global Catalogue of Microorganisms (GCM) 10K type strain sequencing project: providing services to taxonomists for standard genome sequencing and annotation.</title>
        <authorList>
            <consortium name="The Broad Institute Genomics Platform"/>
            <consortium name="The Broad Institute Genome Sequencing Center for Infectious Disease"/>
            <person name="Wu L."/>
            <person name="Ma J."/>
        </authorList>
    </citation>
    <scope>NUCLEOTIDE SEQUENCE [LARGE SCALE GENOMIC DNA]</scope>
    <source>
        <strain evidence="5 6">JCM 15313</strain>
    </source>
</reference>
<dbReference type="Pfam" id="PF02771">
    <property type="entry name" value="Acyl-CoA_dh_N"/>
    <property type="match status" value="1"/>
</dbReference>
<keyword evidence="1" id="KW-0560">Oxidoreductase</keyword>
<dbReference type="InterPro" id="IPR046373">
    <property type="entry name" value="Acyl-CoA_Oxase/DH_mid-dom_sf"/>
</dbReference>
<evidence type="ECO:0000256" key="2">
    <source>
        <dbReference type="ARBA" id="ARBA00049661"/>
    </source>
</evidence>
<dbReference type="Pfam" id="PF08028">
    <property type="entry name" value="Acyl-CoA_dh_2"/>
    <property type="match status" value="1"/>
</dbReference>
<dbReference type="PANTHER" id="PTHR48083">
    <property type="entry name" value="MEDIUM-CHAIN SPECIFIC ACYL-COA DEHYDROGENASE, MITOCHONDRIAL-RELATED"/>
    <property type="match status" value="1"/>
</dbReference>
<accession>A0ABN2TH01</accession>
<evidence type="ECO:0000313" key="5">
    <source>
        <dbReference type="EMBL" id="GAA2009191.1"/>
    </source>
</evidence>
<dbReference type="InterPro" id="IPR050741">
    <property type="entry name" value="Acyl-CoA_dehydrogenase"/>
</dbReference>
<dbReference type="Gene3D" id="1.20.140.10">
    <property type="entry name" value="Butyryl-CoA Dehydrogenase, subunit A, domain 3"/>
    <property type="match status" value="1"/>
</dbReference>
<dbReference type="InterPro" id="IPR009100">
    <property type="entry name" value="AcylCoA_DH/oxidase_NM_dom_sf"/>
</dbReference>
<dbReference type="Proteomes" id="UP001501585">
    <property type="component" value="Unassembled WGS sequence"/>
</dbReference>
<gene>
    <name evidence="5" type="ORF">GCM10009799_41280</name>
</gene>
<sequence length="401" mass="43154">MTVPYPTVSPTSSEGAELVARAREIVPMLARHAAESEQHRCLAEESLKALTDSGMFRLLTPHRYGGYEVSLRTFLDVTSTLAEGDGASSWLVSVCNSCAWMASLFPQKAQDDVFGATRDTIVSGVVAPTAETRRVDGGLRVSGRWYYNSGSWHADWAVVGVPITASSGEVIDQGLALVPASDYTVEETWFVAGMSATGSNCLVAKDIFIPDHRIISVPPLIDGTHPTEHDEHSLYRSAFAPFVSTVVIGPQLGLGRAALEFVTSKASDKAIAFTFYERQSDSTAFQVDVAEAALKIDTAHLHAYRVADTIDQGAAHGQLPDHLTRARLRADLGHVVENIGAAINLLLHVHGSAAFAESNPLQRIWRDASVAARHAVIQPSIGKEVYGKALLGVDEKITPML</sequence>
<dbReference type="EMBL" id="BAAAPC010000019">
    <property type="protein sequence ID" value="GAA2009191.1"/>
    <property type="molecule type" value="Genomic_DNA"/>
</dbReference>
<dbReference type="SUPFAM" id="SSF47203">
    <property type="entry name" value="Acyl-CoA dehydrogenase C-terminal domain-like"/>
    <property type="match status" value="1"/>
</dbReference>
<dbReference type="Gene3D" id="2.40.110.10">
    <property type="entry name" value="Butyryl-CoA Dehydrogenase, subunit A, domain 2"/>
    <property type="match status" value="1"/>
</dbReference>
<dbReference type="InterPro" id="IPR036250">
    <property type="entry name" value="AcylCo_DH-like_C"/>
</dbReference>
<feature type="domain" description="Acyl-CoA dehydrogenase/oxidase N-terminal" evidence="3">
    <location>
        <begin position="22"/>
        <end position="110"/>
    </location>
</feature>
<dbReference type="SUPFAM" id="SSF56645">
    <property type="entry name" value="Acyl-CoA dehydrogenase NM domain-like"/>
    <property type="match status" value="1"/>
</dbReference>
<protein>
    <submittedName>
        <fullName evidence="5">Acyl-CoA dehydrogenase family protein</fullName>
    </submittedName>
</protein>
<feature type="domain" description="Acyl-CoA dehydrogenase C-terminal" evidence="4">
    <location>
        <begin position="250"/>
        <end position="378"/>
    </location>
</feature>
<dbReference type="InterPro" id="IPR037069">
    <property type="entry name" value="AcylCoA_DH/ox_N_sf"/>
</dbReference>
<comment type="similarity">
    <text evidence="2">Belongs to the HpaH/HsaA monooxygenase family.</text>
</comment>
<evidence type="ECO:0000313" key="6">
    <source>
        <dbReference type="Proteomes" id="UP001501585"/>
    </source>
</evidence>
<keyword evidence="6" id="KW-1185">Reference proteome</keyword>
<dbReference type="InterPro" id="IPR013107">
    <property type="entry name" value="Acyl-CoA_DH_C"/>
</dbReference>
<evidence type="ECO:0000256" key="1">
    <source>
        <dbReference type="ARBA" id="ARBA00023002"/>
    </source>
</evidence>
<organism evidence="5 6">
    <name type="scientific">Nocardiopsis rhodophaea</name>
    <dbReference type="NCBI Taxonomy" id="280238"/>
    <lineage>
        <taxon>Bacteria</taxon>
        <taxon>Bacillati</taxon>
        <taxon>Actinomycetota</taxon>
        <taxon>Actinomycetes</taxon>
        <taxon>Streptosporangiales</taxon>
        <taxon>Nocardiopsidaceae</taxon>
        <taxon>Nocardiopsis</taxon>
    </lineage>
</organism>
<comment type="caution">
    <text evidence="5">The sequence shown here is derived from an EMBL/GenBank/DDBJ whole genome shotgun (WGS) entry which is preliminary data.</text>
</comment>
<name>A0ABN2TH01_9ACTN</name>
<dbReference type="Gene3D" id="1.10.540.10">
    <property type="entry name" value="Acyl-CoA dehydrogenase/oxidase, N-terminal domain"/>
    <property type="match status" value="1"/>
</dbReference>
<dbReference type="PANTHER" id="PTHR48083:SF19">
    <property type="entry name" value="FLAVIN-DEPENDENT MONOOXYGENASE, OXYGENASE SUBUNIT HSAA"/>
    <property type="match status" value="1"/>
</dbReference>
<proteinExistence type="inferred from homology"/>